<keyword evidence="3" id="KW-1185">Reference proteome</keyword>
<evidence type="ECO:0000313" key="3">
    <source>
        <dbReference type="Proteomes" id="UP000602395"/>
    </source>
</evidence>
<evidence type="ECO:0000313" key="2">
    <source>
        <dbReference type="EMBL" id="MBD1319243.1"/>
    </source>
</evidence>
<dbReference type="Gene3D" id="3.30.40.10">
    <property type="entry name" value="Zinc/RING finger domain, C3HC4 (zinc finger)"/>
    <property type="match status" value="1"/>
</dbReference>
<protein>
    <submittedName>
        <fullName evidence="2">UBP-type zinc finger domain-containing protein</fullName>
    </submittedName>
</protein>
<name>A0ABR7WAE3_9ACTN</name>
<dbReference type="Pfam" id="PF02148">
    <property type="entry name" value="zf-UBP"/>
    <property type="match status" value="1"/>
</dbReference>
<comment type="caution">
    <text evidence="2">The sequence shown here is derived from an EMBL/GenBank/DDBJ whole genome shotgun (WGS) entry which is preliminary data.</text>
</comment>
<evidence type="ECO:0000259" key="1">
    <source>
        <dbReference type="PROSITE" id="PS50271"/>
    </source>
</evidence>
<dbReference type="EMBL" id="JACWMS010000001">
    <property type="protein sequence ID" value="MBD1319243.1"/>
    <property type="molecule type" value="Genomic_DNA"/>
</dbReference>
<proteinExistence type="predicted"/>
<gene>
    <name evidence="2" type="ORF">IDF66_06575</name>
</gene>
<accession>A0ABR7WAE3</accession>
<dbReference type="InterPro" id="IPR013083">
    <property type="entry name" value="Znf_RING/FYVE/PHD"/>
</dbReference>
<sequence length="119" mass="12884">MAYMRIFRRGADDRSETTGGGGSSGVGSRCDELATYGVDSNADPAPRAGDYAACEECTALGEHHWAHLRICLTCGHVGCCDSSPRRHATAHFDESGHPVMRSAEPGEVWRWCYVHEVTG</sequence>
<reference evidence="2 3" key="1">
    <citation type="submission" date="2020-09" db="EMBL/GenBank/DDBJ databases">
        <title>Novel species in genus Gordonia.</title>
        <authorList>
            <person name="Zhang G."/>
        </authorList>
    </citation>
    <scope>NUCLEOTIDE SEQUENCE [LARGE SCALE GENOMIC DNA]</scope>
    <source>
        <strain evidence="2 3">ON-33</strain>
    </source>
</reference>
<organism evidence="2 3">
    <name type="scientific">Gordonia hankookensis</name>
    <dbReference type="NCBI Taxonomy" id="589403"/>
    <lineage>
        <taxon>Bacteria</taxon>
        <taxon>Bacillati</taxon>
        <taxon>Actinomycetota</taxon>
        <taxon>Actinomycetes</taxon>
        <taxon>Mycobacteriales</taxon>
        <taxon>Gordoniaceae</taxon>
        <taxon>Gordonia</taxon>
    </lineage>
</organism>
<dbReference type="InterPro" id="IPR001607">
    <property type="entry name" value="Znf_UBP"/>
</dbReference>
<dbReference type="Proteomes" id="UP000602395">
    <property type="component" value="Unassembled WGS sequence"/>
</dbReference>
<dbReference type="PROSITE" id="PS50271">
    <property type="entry name" value="ZF_UBP"/>
    <property type="match status" value="1"/>
</dbReference>
<feature type="domain" description="UBP-type" evidence="1">
    <location>
        <begin position="28"/>
        <end position="119"/>
    </location>
</feature>
<dbReference type="SUPFAM" id="SSF57850">
    <property type="entry name" value="RING/U-box"/>
    <property type="match status" value="1"/>
</dbReference>